<reference evidence="2" key="2">
    <citation type="journal article" date="2023" name="BMC Genomics">
        <title>Pest status, molecular evolution, and epigenetic factors derived from the genome assembly of Frankliniella fusca, a thysanopteran phytovirus vector.</title>
        <authorList>
            <person name="Catto M.A."/>
            <person name="Labadie P.E."/>
            <person name="Jacobson A.L."/>
            <person name="Kennedy G.G."/>
            <person name="Srinivasan R."/>
            <person name="Hunt B.G."/>
        </authorList>
    </citation>
    <scope>NUCLEOTIDE SEQUENCE</scope>
    <source>
        <strain evidence="2">PL_HMW_Pooled</strain>
    </source>
</reference>
<proteinExistence type="predicted"/>
<feature type="compositionally biased region" description="Basic and acidic residues" evidence="1">
    <location>
        <begin position="131"/>
        <end position="141"/>
    </location>
</feature>
<dbReference type="Proteomes" id="UP001219518">
    <property type="component" value="Unassembled WGS sequence"/>
</dbReference>
<evidence type="ECO:0000313" key="2">
    <source>
        <dbReference type="EMBL" id="KAK3916413.1"/>
    </source>
</evidence>
<organism evidence="2 3">
    <name type="scientific">Frankliniella fusca</name>
    <dbReference type="NCBI Taxonomy" id="407009"/>
    <lineage>
        <taxon>Eukaryota</taxon>
        <taxon>Metazoa</taxon>
        <taxon>Ecdysozoa</taxon>
        <taxon>Arthropoda</taxon>
        <taxon>Hexapoda</taxon>
        <taxon>Insecta</taxon>
        <taxon>Pterygota</taxon>
        <taxon>Neoptera</taxon>
        <taxon>Paraneoptera</taxon>
        <taxon>Thysanoptera</taxon>
        <taxon>Terebrantia</taxon>
        <taxon>Thripoidea</taxon>
        <taxon>Thripidae</taxon>
        <taxon>Frankliniella</taxon>
    </lineage>
</organism>
<dbReference type="AlphaFoldDB" id="A0AAE1LE86"/>
<comment type="caution">
    <text evidence="2">The sequence shown here is derived from an EMBL/GenBank/DDBJ whole genome shotgun (WGS) entry which is preliminary data.</text>
</comment>
<sequence>MDQTSVDEFIALLQQKLQDIENVEDSIEVLKKNRINGKRAKLLKTDDFFKMGIPFGNAMEIEEAIHDIAEDFQNNRVTVKEAVQGDIFTSPTKVSAPSAENVLEKPTSLPKKPGPKDNTEHVSETSTLRTKKSDYILKESSETDSETSTSISKEKSDLSSESSVQGDTNDKFDCLKIFFPDDEWKELSSYDKSAYFQQYENFQRLKVVAAKCGKSATSLKEPAFMKRNITSSKVCKKRDKKSENNKKSENSKKSETQREDRDEENSVKRKSNKENEKPQNRRVPYVKKRKISKIHCHGPKDMPESEYIETLPEYDVQAVLNDAGDKLEVVRGLLDKNGIVFDNHRRLLVRTLTRYLFFESVSDPKDVTQLNKEGLAASICKTWPKFKDDSNTRYSWHMFFYRKANSGFIANCVQNIYKSMDSSERRRPRKKKHEKPPVASSSGADFDPEKEHKWISLLVANDHNRAEIFEGMRDSFATRRNWITQKSPSVTEILQNYLHLMSFGGQLLDVEFSMMEPGKSSFLLKDFATLTAKVKKLTSLKQLKDLDCEGLQVLLALAELLPSPNVLRKRSRSSERPKASVEDVVTIYAPGSDSKSVIAAKRTAAGGKPVQPYLLAYVPHRAIKKMFVVCDSDMIEIQGCSFLRGLDLLFKSYFVFNVEYPLGWTFVFQFLERGICKINEDALSVTGKELLKRLSSVQVD</sequence>
<feature type="region of interest" description="Disordered" evidence="1">
    <location>
        <begin position="421"/>
        <end position="447"/>
    </location>
</feature>
<accession>A0AAE1LE86</accession>
<protein>
    <submittedName>
        <fullName evidence="2">Sterile alpha motif domain-containing protein 9</fullName>
    </submittedName>
</protein>
<dbReference type="EMBL" id="JAHWGI010000525">
    <property type="protein sequence ID" value="KAK3916413.1"/>
    <property type="molecule type" value="Genomic_DNA"/>
</dbReference>
<feature type="compositionally biased region" description="Basic and acidic residues" evidence="1">
    <location>
        <begin position="114"/>
        <end position="123"/>
    </location>
</feature>
<name>A0AAE1LE86_9NEOP</name>
<dbReference type="InterPro" id="IPR013761">
    <property type="entry name" value="SAM/pointed_sf"/>
</dbReference>
<feature type="compositionally biased region" description="Basic and acidic residues" evidence="1">
    <location>
        <begin position="240"/>
        <end position="279"/>
    </location>
</feature>
<reference evidence="2" key="1">
    <citation type="submission" date="2021-07" db="EMBL/GenBank/DDBJ databases">
        <authorList>
            <person name="Catto M.A."/>
            <person name="Jacobson A."/>
            <person name="Kennedy G."/>
            <person name="Labadie P."/>
            <person name="Hunt B.G."/>
            <person name="Srinivasan R."/>
        </authorList>
    </citation>
    <scope>NUCLEOTIDE SEQUENCE</scope>
    <source>
        <strain evidence="2">PL_HMW_Pooled</strain>
        <tissue evidence="2">Head</tissue>
    </source>
</reference>
<dbReference type="Gene3D" id="1.10.150.50">
    <property type="entry name" value="Transcription Factor, Ets-1"/>
    <property type="match status" value="1"/>
</dbReference>
<feature type="region of interest" description="Disordered" evidence="1">
    <location>
        <begin position="91"/>
        <end position="166"/>
    </location>
</feature>
<gene>
    <name evidence="2" type="ORF">KUF71_006207</name>
</gene>
<evidence type="ECO:0000313" key="3">
    <source>
        <dbReference type="Proteomes" id="UP001219518"/>
    </source>
</evidence>
<keyword evidence="3" id="KW-1185">Reference proteome</keyword>
<evidence type="ECO:0000256" key="1">
    <source>
        <dbReference type="SAM" id="MobiDB-lite"/>
    </source>
</evidence>
<feature type="region of interest" description="Disordered" evidence="1">
    <location>
        <begin position="230"/>
        <end position="287"/>
    </location>
</feature>